<dbReference type="EMBL" id="UINC01008446">
    <property type="protein sequence ID" value="SVA38013.1"/>
    <property type="molecule type" value="Genomic_DNA"/>
</dbReference>
<dbReference type="Pfam" id="PF16119">
    <property type="entry name" value="DUF4835"/>
    <property type="match status" value="1"/>
</dbReference>
<dbReference type="InterPro" id="IPR032274">
    <property type="entry name" value="DUF4835"/>
</dbReference>
<organism evidence="1">
    <name type="scientific">marine metagenome</name>
    <dbReference type="NCBI Taxonomy" id="408172"/>
    <lineage>
        <taxon>unclassified sequences</taxon>
        <taxon>metagenomes</taxon>
        <taxon>ecological metagenomes</taxon>
    </lineage>
</organism>
<evidence type="ECO:0008006" key="2">
    <source>
        <dbReference type="Google" id="ProtNLM"/>
    </source>
</evidence>
<dbReference type="AlphaFoldDB" id="A0A381VF21"/>
<evidence type="ECO:0000313" key="1">
    <source>
        <dbReference type="EMBL" id="SVA38013.1"/>
    </source>
</evidence>
<reference evidence="1" key="1">
    <citation type="submission" date="2018-05" db="EMBL/GenBank/DDBJ databases">
        <authorList>
            <person name="Lanie J.A."/>
            <person name="Ng W.-L."/>
            <person name="Kazmierczak K.M."/>
            <person name="Andrzejewski T.M."/>
            <person name="Davidsen T.M."/>
            <person name="Wayne K.J."/>
            <person name="Tettelin H."/>
            <person name="Glass J.I."/>
            <person name="Rusch D."/>
            <person name="Podicherti R."/>
            <person name="Tsui H.-C.T."/>
            <person name="Winkler M.E."/>
        </authorList>
    </citation>
    <scope>NUCLEOTIDE SEQUENCE</scope>
</reference>
<sequence>MGNLWSNLFIFIIHSSHLFSQFGSVEISFDDRLLRNDEKQVLLPLKEDIQRFFLTTSWDKEYIDLDIPLYIQLIFQGSSSKGNVKTFLCQALFTNGSDLRYFDKGVQFYYSAGTNLYFDLVLFEPLSGFLAFYAQLILAGEIDTYEFRGGNTAFEIAREIALRGSGSEYKKGWASRTALVDDLSGNSGLRKARLAYYVAIDLMKEGDVEGAIKEFENMLDGLEQTYLDFGREQQAQYFMKVQSENLVQIFSSIGQRKLLQDMKELDPDRWELYQTALDSMSE</sequence>
<accession>A0A381VF21</accession>
<name>A0A381VF21_9ZZZZ</name>
<gene>
    <name evidence="1" type="ORF">METZ01_LOCUS90867</name>
</gene>
<protein>
    <recommendedName>
        <fullName evidence="2">DUF4835 domain-containing protein</fullName>
    </recommendedName>
</protein>
<proteinExistence type="predicted"/>